<keyword evidence="8" id="KW-0472">Membrane</keyword>
<dbReference type="PANTHER" id="PTHR38340">
    <property type="entry name" value="S-LAYER PROTEIN"/>
    <property type="match status" value="1"/>
</dbReference>
<feature type="region of interest" description="Disordered" evidence="9">
    <location>
        <begin position="1"/>
        <end position="21"/>
    </location>
</feature>
<dbReference type="Pfam" id="PF17963">
    <property type="entry name" value="Big_9"/>
    <property type="match status" value="2"/>
</dbReference>
<dbReference type="Proteomes" id="UP001285835">
    <property type="component" value="Unassembled WGS sequence"/>
</dbReference>
<evidence type="ECO:0000256" key="9">
    <source>
        <dbReference type="SAM" id="MobiDB-lite"/>
    </source>
</evidence>
<dbReference type="InterPro" id="IPR003995">
    <property type="entry name" value="RTX_toxin_determinant-A"/>
</dbReference>
<organism evidence="11 12">
    <name type="scientific">Aeromonas media</name>
    <dbReference type="NCBI Taxonomy" id="651"/>
    <lineage>
        <taxon>Bacteria</taxon>
        <taxon>Pseudomonadati</taxon>
        <taxon>Pseudomonadota</taxon>
        <taxon>Gammaproteobacteria</taxon>
        <taxon>Aeromonadales</taxon>
        <taxon>Aeromonadaceae</taxon>
        <taxon>Aeromonas</taxon>
    </lineage>
</organism>
<keyword evidence="4" id="KW-0800">Toxin</keyword>
<feature type="compositionally biased region" description="Low complexity" evidence="9">
    <location>
        <begin position="10"/>
        <end position="21"/>
    </location>
</feature>
<dbReference type="PRINTS" id="PR01488">
    <property type="entry name" value="RTXTOXINA"/>
</dbReference>
<dbReference type="InterPro" id="IPR002126">
    <property type="entry name" value="Cadherin-like_dom"/>
</dbReference>
<dbReference type="PRINTS" id="PR00313">
    <property type="entry name" value="CABNDNGRPT"/>
</dbReference>
<dbReference type="GO" id="GO:0090729">
    <property type="term" value="F:toxin activity"/>
    <property type="evidence" value="ECO:0007669"/>
    <property type="project" value="UniProtKB-KW"/>
</dbReference>
<evidence type="ECO:0000256" key="8">
    <source>
        <dbReference type="ARBA" id="ARBA00023136"/>
    </source>
</evidence>
<keyword evidence="5" id="KW-0677">Repeat</keyword>
<dbReference type="Gene3D" id="2.60.40.10">
    <property type="entry name" value="Immunoglobulins"/>
    <property type="match status" value="1"/>
</dbReference>
<dbReference type="NCBIfam" id="TIGR01965">
    <property type="entry name" value="VCBS_repeat"/>
    <property type="match status" value="2"/>
</dbReference>
<keyword evidence="7" id="KW-0843">Virulence</keyword>
<dbReference type="EMBL" id="JAWZXF010000006">
    <property type="protein sequence ID" value="MDX7921681.1"/>
    <property type="molecule type" value="Genomic_DNA"/>
</dbReference>
<accession>A0AAP6GAN7</accession>
<evidence type="ECO:0000256" key="4">
    <source>
        <dbReference type="ARBA" id="ARBA00022656"/>
    </source>
</evidence>
<proteinExistence type="predicted"/>
<dbReference type="InterPro" id="IPR011049">
    <property type="entry name" value="Serralysin-like_metalloprot_C"/>
</dbReference>
<comment type="subcellular location">
    <subcellularLocation>
        <location evidence="1">Membrane</location>
    </subcellularLocation>
    <subcellularLocation>
        <location evidence="2">Secreted</location>
    </subcellularLocation>
</comment>
<protein>
    <submittedName>
        <fullName evidence="11">VCBS domain-containing protein</fullName>
    </submittedName>
</protein>
<dbReference type="Pfam" id="PF00353">
    <property type="entry name" value="HemolysinCabind"/>
    <property type="match status" value="9"/>
</dbReference>
<evidence type="ECO:0000256" key="1">
    <source>
        <dbReference type="ARBA" id="ARBA00004370"/>
    </source>
</evidence>
<dbReference type="AlphaFoldDB" id="A0AAP6GAN7"/>
<dbReference type="InterPro" id="IPR050557">
    <property type="entry name" value="RTX_toxin/Mannuronan_C5-epim"/>
</dbReference>
<gene>
    <name evidence="11" type="ORF">SJS82_07020</name>
</gene>
<sequence length="830" mass="83429">MANINGTNRNDIINATAGNDAINGGAGDDTINAGEGNNQVDGGSGNDTIAAGAGNDVIDGGSGNDLINAGNGNNTVDGGSGNDNITTGSGNDNIDGESGNDTIFAGAGKDVILAGEGNDTVYGQDGDDVIYGEAGDDLLDGGDGNDYINGGDGRDIVYGGKGNDRLVGADQNDTLYGGSGDDVIGVDDAWRCNFSRENGQDVIYGDGKNSASGAWLSGADEVGSDLIYSGRGNDRIYGDSGLGGTVGGNDRIYAGGGNDTVYGEGGNDLIYGEDGDDLLDGGAGDDTLKGGDGRDTVYGGLGADTISGADGRDLLYGGSGDDRIGNNDDNGWRHGYFSESGGDIIYGDGKDSASGLVGATGNDFIFSGQGNDTLYGDNGNNFAGAAAGGADTIYAGSGNDTAYGEGGDDALFGEKGNDTLYGGSGADEIAGGLGVDTLSGGSGADTFIFTAELNQYHHHGWHGWGGWHGGYDHYDLQSWSDSTTMGMDTITDFLSIKDLGANPLIAAGGPDKIDLVQLLGDDVDLKWGGTTPTAYGVWFKHEGGNTYVYADISGNPAVAELAFKLTGIHHLVVGDFLGVSSQGPIANADSNASDPLIEAGGVANAISGDPSASGNVLANDTDPDLPFDTLTVSAVNGNSGNVGAVVAGTYGTLTLYANGSYSYVLNNMDSDTQGIAQGQIVNDVFNYTIMDSAGQTSTAALTLSITGSNDAPVATFSAAQAVVEDDAPIGGSLTASDADVLNTTATYALVGPAITGLAIADDGTWSFDPGHAAYQYLAEGQVLEITVTYSVTDDQGASDTESFTITVTGTNDAPVATFSAAQAAVEDDAP</sequence>
<dbReference type="Gene3D" id="2.150.10.10">
    <property type="entry name" value="Serralysin-like metalloprotease, C-terminal"/>
    <property type="match status" value="5"/>
</dbReference>
<keyword evidence="3" id="KW-0964">Secreted</keyword>
<evidence type="ECO:0000256" key="5">
    <source>
        <dbReference type="ARBA" id="ARBA00022737"/>
    </source>
</evidence>
<evidence type="ECO:0000256" key="7">
    <source>
        <dbReference type="ARBA" id="ARBA00023026"/>
    </source>
</evidence>
<evidence type="ECO:0000256" key="2">
    <source>
        <dbReference type="ARBA" id="ARBA00004613"/>
    </source>
</evidence>
<feature type="domain" description="Cadherin" evidence="10">
    <location>
        <begin position="715"/>
        <end position="816"/>
    </location>
</feature>
<dbReference type="PROSITE" id="PS00330">
    <property type="entry name" value="HEMOLYSIN_CALCIUM"/>
    <property type="match status" value="8"/>
</dbReference>
<feature type="region of interest" description="Disordered" evidence="9">
    <location>
        <begin position="73"/>
        <end position="98"/>
    </location>
</feature>
<dbReference type="GO" id="GO:0007156">
    <property type="term" value="P:homophilic cell adhesion via plasma membrane adhesion molecules"/>
    <property type="evidence" value="ECO:0007669"/>
    <property type="project" value="InterPro"/>
</dbReference>
<dbReference type="InterPro" id="IPR001343">
    <property type="entry name" value="Hemolysn_Ca-bd"/>
</dbReference>
<dbReference type="InterPro" id="IPR013783">
    <property type="entry name" value="Ig-like_fold"/>
</dbReference>
<evidence type="ECO:0000259" key="10">
    <source>
        <dbReference type="PROSITE" id="PS50268"/>
    </source>
</evidence>
<keyword evidence="6" id="KW-0106">Calcium</keyword>
<dbReference type="InterPro" id="IPR018511">
    <property type="entry name" value="Hemolysin-typ_Ca-bd_CS"/>
</dbReference>
<feature type="non-terminal residue" evidence="11">
    <location>
        <position position="830"/>
    </location>
</feature>
<dbReference type="SUPFAM" id="SSF51120">
    <property type="entry name" value="beta-Roll"/>
    <property type="match status" value="3"/>
</dbReference>
<feature type="compositionally biased region" description="Polar residues" evidence="9">
    <location>
        <begin position="73"/>
        <end position="92"/>
    </location>
</feature>
<comment type="caution">
    <text evidence="11">The sequence shown here is derived from an EMBL/GenBank/DDBJ whole genome shotgun (WGS) entry which is preliminary data.</text>
</comment>
<reference evidence="11" key="1">
    <citation type="submission" date="2023-11" db="EMBL/GenBank/DDBJ databases">
        <title>WGS of Aeromonas in Northern Israel.</title>
        <authorList>
            <person name="Hershko Y."/>
        </authorList>
    </citation>
    <scope>NUCLEOTIDE SEQUENCE</scope>
    <source>
        <strain evidence="11">02297</strain>
    </source>
</reference>
<dbReference type="GO" id="GO:0016020">
    <property type="term" value="C:membrane"/>
    <property type="evidence" value="ECO:0007669"/>
    <property type="project" value="UniProtKB-SubCell"/>
</dbReference>
<dbReference type="PANTHER" id="PTHR38340:SF1">
    <property type="entry name" value="S-LAYER PROTEIN"/>
    <property type="match status" value="1"/>
</dbReference>
<evidence type="ECO:0000313" key="12">
    <source>
        <dbReference type="Proteomes" id="UP001285835"/>
    </source>
</evidence>
<dbReference type="InterPro" id="IPR010221">
    <property type="entry name" value="VCBS_dom"/>
</dbReference>
<evidence type="ECO:0000256" key="6">
    <source>
        <dbReference type="ARBA" id="ARBA00022837"/>
    </source>
</evidence>
<dbReference type="PROSITE" id="PS50268">
    <property type="entry name" value="CADHERIN_2"/>
    <property type="match status" value="1"/>
</dbReference>
<evidence type="ECO:0000313" key="11">
    <source>
        <dbReference type="EMBL" id="MDX7921681.1"/>
    </source>
</evidence>
<dbReference type="GO" id="GO:0005576">
    <property type="term" value="C:extracellular region"/>
    <property type="evidence" value="ECO:0007669"/>
    <property type="project" value="UniProtKB-SubCell"/>
</dbReference>
<name>A0AAP6GAN7_AERME</name>
<dbReference type="GO" id="GO:0005509">
    <property type="term" value="F:calcium ion binding"/>
    <property type="evidence" value="ECO:0007669"/>
    <property type="project" value="InterPro"/>
</dbReference>
<dbReference type="RefSeq" id="WP_319916719.1">
    <property type="nucleotide sequence ID" value="NZ_JAWZXF010000006.1"/>
</dbReference>
<evidence type="ECO:0000256" key="3">
    <source>
        <dbReference type="ARBA" id="ARBA00022525"/>
    </source>
</evidence>